<dbReference type="GO" id="GO:0008270">
    <property type="term" value="F:zinc ion binding"/>
    <property type="evidence" value="ECO:0007669"/>
    <property type="project" value="UniProtKB-KW"/>
</dbReference>
<dbReference type="Proteomes" id="UP001430356">
    <property type="component" value="Unassembled WGS sequence"/>
</dbReference>
<dbReference type="SMART" id="SM00356">
    <property type="entry name" value="ZnF_C3H1"/>
    <property type="match status" value="2"/>
</dbReference>
<evidence type="ECO:0000256" key="1">
    <source>
        <dbReference type="PROSITE-ProRule" id="PRU00723"/>
    </source>
</evidence>
<evidence type="ECO:0000313" key="4">
    <source>
        <dbReference type="EMBL" id="KAK7198688.1"/>
    </source>
</evidence>
<keyword evidence="5" id="KW-1185">Reference proteome</keyword>
<dbReference type="EMBL" id="JAECZO010000167">
    <property type="protein sequence ID" value="KAK7198688.1"/>
    <property type="molecule type" value="Genomic_DNA"/>
</dbReference>
<sequence>MEAVAGSRHTNPLALDATCDRPTWTAASPHASAPRSTTSSTAHRRATVPLPEPLSPLSSNTEGDRVRAVTHRSPPLRHAVAVLSRASATAGAGDEDVVEVNASSTSSSTTSLQWHRHNPYGNVPSRAHSPGTDDSGSPLPLPGSVLAVSHGGTGATLQSFTVVRRSHSLRRSRGTIAAAGRDGVLHTSQPLPQHHNANVPHTLVSPLASQVRAVPSRTSSAASRVSSSHCSSSHRRSSGSMGFLPDVDVVEGSASSSGVFLLHHCRLQLTTRGQSGAASSSATTTPHSYAAVETFFEETGGFAVDEDDAGEPRSRQRSASAHHPPNKAEHHRHGNGNSNSSSNSSGGGGEAVAEARHTSAPTSLPLYAELQRYASTSLSEISQPCRDTAVATEDAGPPAAAPGAMPLPSSACAGSAPQPPPPAPPPECLSTPPPCFLPAVPPDQPRAPQHTQPQSKTPSGAAALPSFTAATLTDMLTAHLARLSESGGADGAAAAQEVVWCPAGSHFSVYDSGMRQHFLLRSEEVAITCGAIRYVSLYERHGNQTRFRFQLCNRHLHHRCSSGAACPYIHSVELSATTRVHMNENCITNVGVRTMNHVELAGGRNTLGYATVAPGLLFAVYPPNRLDSPPQLIPSECVLRTQGAMQTCAALVREAAGGGGVAGGGGIVRPRHCAHFQFKRMCNLGAACHFIHALTPFVQGMVNQPPLPMVVDMASISIGCGAGCVLPTAARGVGGALLDLWSDAATATAGNALHATAPPAQRPLRSGVDAQHSRGVTVPLAQPCVEAVHELPYAQPAPLPPGGGLVGAGGTPDGAAAAAHDTRPLHPWTPSTGPRDGGGPYMAATAAPTSAGAAVPATAMRVAPAAPPGGVMTFKSFTTAPPPPPLPAALMVGVPPVLAQQPHAHPRATAPHHPRRASPQPLQPQQQWIPITSAALGGAPAARHPHHHRYTTGSPSRRGPA</sequence>
<feature type="compositionally biased region" description="Low complexity" evidence="2">
    <location>
        <begin position="335"/>
        <end position="344"/>
    </location>
</feature>
<dbReference type="PROSITE" id="PS50103">
    <property type="entry name" value="ZF_C3H1"/>
    <property type="match status" value="2"/>
</dbReference>
<feature type="region of interest" description="Disordered" evidence="2">
    <location>
        <begin position="216"/>
        <end position="241"/>
    </location>
</feature>
<feature type="compositionally biased region" description="Polar residues" evidence="2">
    <location>
        <begin position="449"/>
        <end position="458"/>
    </location>
</feature>
<dbReference type="PANTHER" id="PTHR37562">
    <property type="entry name" value="C3H1-TYPE DOMAIN-CONTAINING PROTEIN-RELATED"/>
    <property type="match status" value="1"/>
</dbReference>
<comment type="caution">
    <text evidence="4">The sequence shown here is derived from an EMBL/GenBank/DDBJ whole genome shotgun (WGS) entry which is preliminary data.</text>
</comment>
<feature type="compositionally biased region" description="Low complexity" evidence="2">
    <location>
        <begin position="917"/>
        <end position="927"/>
    </location>
</feature>
<evidence type="ECO:0000259" key="3">
    <source>
        <dbReference type="PROSITE" id="PS50103"/>
    </source>
</evidence>
<feature type="compositionally biased region" description="Low complexity" evidence="2">
    <location>
        <begin position="395"/>
        <end position="416"/>
    </location>
</feature>
<feature type="compositionally biased region" description="Gly residues" evidence="2">
    <location>
        <begin position="802"/>
        <end position="812"/>
    </location>
</feature>
<feature type="region of interest" description="Disordered" evidence="2">
    <location>
        <begin position="1"/>
        <end position="73"/>
    </location>
</feature>
<feature type="zinc finger region" description="C3H1-type" evidence="1">
    <location>
        <begin position="667"/>
        <end position="695"/>
    </location>
</feature>
<dbReference type="InterPro" id="IPR000571">
    <property type="entry name" value="Znf_CCCH"/>
</dbReference>
<keyword evidence="1" id="KW-0863">Zinc-finger</keyword>
<gene>
    <name evidence="4" type="ORF">NESM_000832500</name>
</gene>
<feature type="region of interest" description="Disordered" evidence="2">
    <location>
        <begin position="384"/>
        <end position="462"/>
    </location>
</feature>
<feature type="compositionally biased region" description="Basic residues" evidence="2">
    <location>
        <begin position="904"/>
        <end position="916"/>
    </location>
</feature>
<evidence type="ECO:0000256" key="2">
    <source>
        <dbReference type="SAM" id="MobiDB-lite"/>
    </source>
</evidence>
<organism evidence="4 5">
    <name type="scientific">Novymonas esmeraldas</name>
    <dbReference type="NCBI Taxonomy" id="1808958"/>
    <lineage>
        <taxon>Eukaryota</taxon>
        <taxon>Discoba</taxon>
        <taxon>Euglenozoa</taxon>
        <taxon>Kinetoplastea</taxon>
        <taxon>Metakinetoplastina</taxon>
        <taxon>Trypanosomatida</taxon>
        <taxon>Trypanosomatidae</taxon>
        <taxon>Novymonas</taxon>
    </lineage>
</organism>
<feature type="region of interest" description="Disordered" evidence="2">
    <location>
        <begin position="88"/>
        <end position="141"/>
    </location>
</feature>
<keyword evidence="1" id="KW-0862">Zinc</keyword>
<dbReference type="PANTHER" id="PTHR37562:SF5">
    <property type="entry name" value="C3H1-TYPE DOMAIN-CONTAINING PROTEIN"/>
    <property type="match status" value="1"/>
</dbReference>
<proteinExistence type="predicted"/>
<feature type="domain" description="C3H1-type" evidence="3">
    <location>
        <begin position="667"/>
        <end position="695"/>
    </location>
</feature>
<feature type="compositionally biased region" description="Low complexity" evidence="2">
    <location>
        <begin position="216"/>
        <end position="231"/>
    </location>
</feature>
<feature type="zinc finger region" description="C3H1-type" evidence="1">
    <location>
        <begin position="546"/>
        <end position="573"/>
    </location>
</feature>
<feature type="region of interest" description="Disordered" evidence="2">
    <location>
        <begin position="902"/>
        <end position="961"/>
    </location>
</feature>
<dbReference type="AlphaFoldDB" id="A0AAW0EXF5"/>
<protein>
    <recommendedName>
        <fullName evidence="3">C3H1-type domain-containing protein</fullName>
    </recommendedName>
</protein>
<feature type="region of interest" description="Disordered" evidence="2">
    <location>
        <begin position="799"/>
        <end position="844"/>
    </location>
</feature>
<feature type="compositionally biased region" description="Low complexity" evidence="2">
    <location>
        <begin position="25"/>
        <end position="41"/>
    </location>
</feature>
<feature type="domain" description="C3H1-type" evidence="3">
    <location>
        <begin position="546"/>
        <end position="573"/>
    </location>
</feature>
<name>A0AAW0EXF5_9TRYP</name>
<reference evidence="4 5" key="1">
    <citation type="journal article" date="2021" name="MBio">
        <title>A New Model Trypanosomatid, Novymonas esmeraldas: Genomic Perception of Its 'Candidatus Pandoraea novymonadis' Endosymbiont.</title>
        <authorList>
            <person name="Zakharova A."/>
            <person name="Saura A."/>
            <person name="Butenko A."/>
            <person name="Podesvova L."/>
            <person name="Warmusova S."/>
            <person name="Kostygov A.Y."/>
            <person name="Nenarokova A."/>
            <person name="Lukes J."/>
            <person name="Opperdoes F.R."/>
            <person name="Yurchenko V."/>
        </authorList>
    </citation>
    <scope>NUCLEOTIDE SEQUENCE [LARGE SCALE GENOMIC DNA]</scope>
    <source>
        <strain evidence="4 5">E262AT.01</strain>
    </source>
</reference>
<feature type="region of interest" description="Disordered" evidence="2">
    <location>
        <begin position="303"/>
        <end position="360"/>
    </location>
</feature>
<feature type="compositionally biased region" description="Pro residues" evidence="2">
    <location>
        <begin position="417"/>
        <end position="445"/>
    </location>
</feature>
<evidence type="ECO:0000313" key="5">
    <source>
        <dbReference type="Proteomes" id="UP001430356"/>
    </source>
</evidence>
<accession>A0AAW0EXF5</accession>
<keyword evidence="1" id="KW-0479">Metal-binding</keyword>